<dbReference type="PANTHER" id="PTHR35177:SF2">
    <property type="entry name" value="HYDROGENASE MATURATION FACTOR HYBG"/>
    <property type="match status" value="1"/>
</dbReference>
<accession>A0A3R5UB78</accession>
<comment type="similarity">
    <text evidence="1">Belongs to the HupF/HypC family.</text>
</comment>
<evidence type="ECO:0000256" key="1">
    <source>
        <dbReference type="ARBA" id="ARBA00006018"/>
    </source>
</evidence>
<dbReference type="Gene3D" id="2.30.30.140">
    <property type="match status" value="1"/>
</dbReference>
<dbReference type="SUPFAM" id="SSF159127">
    <property type="entry name" value="HupF/HypC-like"/>
    <property type="match status" value="1"/>
</dbReference>
<dbReference type="GO" id="GO:0005506">
    <property type="term" value="F:iron ion binding"/>
    <property type="evidence" value="ECO:0007669"/>
    <property type="project" value="TreeGrafter"/>
</dbReference>
<gene>
    <name evidence="2" type="primary">hypC</name>
    <name evidence="2" type="ORF">C1I91_24025</name>
</gene>
<dbReference type="EMBL" id="CP025746">
    <property type="protein sequence ID" value="QAA34460.1"/>
    <property type="molecule type" value="Genomic_DNA"/>
</dbReference>
<dbReference type="RefSeq" id="WP_128215173.1">
    <property type="nucleotide sequence ID" value="NZ_CP025746.1"/>
</dbReference>
<sequence>MCIAVPLEVIELYEEEALVSYKGVKMKVNIFLLEEVTVGDYVLVHAGCAIEKLDKKQAEETKLLFDQTLSEEVEEI</sequence>
<dbReference type="InterPro" id="IPR001109">
    <property type="entry name" value="Hydrogenase_HupF/HypC"/>
</dbReference>
<dbReference type="GO" id="GO:1902670">
    <property type="term" value="F:carbon dioxide binding"/>
    <property type="evidence" value="ECO:0007669"/>
    <property type="project" value="TreeGrafter"/>
</dbReference>
<name>A0A3R5UB78_9CLOT</name>
<reference evidence="2 3" key="1">
    <citation type="submission" date="2018-01" db="EMBL/GenBank/DDBJ databases">
        <title>Genome Sequencing and Assembly of Anaerobacter polyendosporus strain CT4.</title>
        <authorList>
            <person name="Tachaapaikoon C."/>
            <person name="Sutheeworapong S."/>
            <person name="Jenjaroenpun P."/>
            <person name="Wongsurawat T."/>
            <person name="Nookeaw I."/>
            <person name="Cheawchanlertfa P."/>
            <person name="Kosugi A."/>
            <person name="Cheevadhanarak S."/>
            <person name="Ratanakhanokchai K."/>
        </authorList>
    </citation>
    <scope>NUCLEOTIDE SEQUENCE [LARGE SCALE GENOMIC DNA]</scope>
    <source>
        <strain evidence="2 3">CT4</strain>
    </source>
</reference>
<dbReference type="KEGG" id="cmah:C1I91_24025"/>
<proteinExistence type="inferred from homology"/>
<protein>
    <submittedName>
        <fullName evidence="2">HypC/HybG/HupF family hydrogenase formation chaperone</fullName>
    </submittedName>
</protein>
<dbReference type="GO" id="GO:0051604">
    <property type="term" value="P:protein maturation"/>
    <property type="evidence" value="ECO:0007669"/>
    <property type="project" value="TreeGrafter"/>
</dbReference>
<organism evidence="2 3">
    <name type="scientific">Clostridium manihotivorum</name>
    <dbReference type="NCBI Taxonomy" id="2320868"/>
    <lineage>
        <taxon>Bacteria</taxon>
        <taxon>Bacillati</taxon>
        <taxon>Bacillota</taxon>
        <taxon>Clostridia</taxon>
        <taxon>Eubacteriales</taxon>
        <taxon>Clostridiaceae</taxon>
        <taxon>Clostridium</taxon>
    </lineage>
</organism>
<evidence type="ECO:0000313" key="3">
    <source>
        <dbReference type="Proteomes" id="UP000286268"/>
    </source>
</evidence>
<keyword evidence="3" id="KW-1185">Reference proteome</keyword>
<dbReference type="OrthoDB" id="9806017at2"/>
<dbReference type="NCBIfam" id="TIGR00074">
    <property type="entry name" value="hypC_hupF"/>
    <property type="match status" value="1"/>
</dbReference>
<evidence type="ECO:0000313" key="2">
    <source>
        <dbReference type="EMBL" id="QAA34460.1"/>
    </source>
</evidence>
<dbReference type="Proteomes" id="UP000286268">
    <property type="component" value="Chromosome"/>
</dbReference>
<dbReference type="PANTHER" id="PTHR35177">
    <property type="entry name" value="HYDROGENASE MATURATION FACTOR HYBG"/>
    <property type="match status" value="1"/>
</dbReference>
<dbReference type="Pfam" id="PF01455">
    <property type="entry name" value="HupF_HypC"/>
    <property type="match status" value="1"/>
</dbReference>
<dbReference type="AlphaFoldDB" id="A0A3R5UB78"/>
<dbReference type="PRINTS" id="PR00445">
    <property type="entry name" value="HUPFHYPC"/>
</dbReference>